<dbReference type="Proteomes" id="UP000315783">
    <property type="component" value="Unassembled WGS sequence"/>
</dbReference>
<dbReference type="AlphaFoldDB" id="A0A545UXJ7"/>
<evidence type="ECO:0000313" key="2">
    <source>
        <dbReference type="Proteomes" id="UP000315783"/>
    </source>
</evidence>
<protein>
    <submittedName>
        <fullName evidence="1">Uncharacterized protein</fullName>
    </submittedName>
</protein>
<comment type="caution">
    <text evidence="1">The sequence shown here is derived from an EMBL/GenBank/DDBJ whole genome shotgun (WGS) entry which is preliminary data.</text>
</comment>
<organism evidence="1 2">
    <name type="scientific">Cordyceps javanica</name>
    <dbReference type="NCBI Taxonomy" id="43265"/>
    <lineage>
        <taxon>Eukaryota</taxon>
        <taxon>Fungi</taxon>
        <taxon>Dikarya</taxon>
        <taxon>Ascomycota</taxon>
        <taxon>Pezizomycotina</taxon>
        <taxon>Sordariomycetes</taxon>
        <taxon>Hypocreomycetidae</taxon>
        <taxon>Hypocreales</taxon>
        <taxon>Cordycipitaceae</taxon>
        <taxon>Cordyceps</taxon>
    </lineage>
</organism>
<evidence type="ECO:0000313" key="1">
    <source>
        <dbReference type="EMBL" id="TQV94195.1"/>
    </source>
</evidence>
<reference evidence="1 2" key="1">
    <citation type="journal article" date="2019" name="Appl. Microbiol. Biotechnol.">
        <title>Genome sequence of Isaria javanica and comparative genome analysis insights into family S53 peptidase evolution in fungal entomopathogens.</title>
        <authorList>
            <person name="Lin R."/>
            <person name="Zhang X."/>
            <person name="Xin B."/>
            <person name="Zou M."/>
            <person name="Gao Y."/>
            <person name="Qin F."/>
            <person name="Hu Q."/>
            <person name="Xie B."/>
            <person name="Cheng X."/>
        </authorList>
    </citation>
    <scope>NUCLEOTIDE SEQUENCE [LARGE SCALE GENOMIC DNA]</scope>
    <source>
        <strain evidence="1 2">IJ1G</strain>
    </source>
</reference>
<sequence length="74" mass="8621">MRNQSNLTLARPELQYQYRHVASGQSVWQGSWSVWCDCAKKCKRDGNKTVILNMLQSFLFPEMGNTICPRKKNK</sequence>
<dbReference type="EMBL" id="SPUK01000010">
    <property type="protein sequence ID" value="TQV94195.1"/>
    <property type="molecule type" value="Genomic_DNA"/>
</dbReference>
<gene>
    <name evidence="1" type="ORF">IF1G_07074</name>
</gene>
<name>A0A545UXJ7_9HYPO</name>
<accession>A0A545UXJ7</accession>
<proteinExistence type="predicted"/>
<keyword evidence="2" id="KW-1185">Reference proteome</keyword>